<evidence type="ECO:0000313" key="3">
    <source>
        <dbReference type="Proteomes" id="UP001642464"/>
    </source>
</evidence>
<feature type="transmembrane region" description="Helical" evidence="1">
    <location>
        <begin position="145"/>
        <end position="165"/>
    </location>
</feature>
<keyword evidence="1" id="KW-1133">Transmembrane helix</keyword>
<proteinExistence type="predicted"/>
<evidence type="ECO:0000313" key="2">
    <source>
        <dbReference type="EMBL" id="CAK9038092.1"/>
    </source>
</evidence>
<gene>
    <name evidence="2" type="ORF">SCF082_LOCUS22456</name>
</gene>
<organism evidence="2 3">
    <name type="scientific">Durusdinium trenchii</name>
    <dbReference type="NCBI Taxonomy" id="1381693"/>
    <lineage>
        <taxon>Eukaryota</taxon>
        <taxon>Sar</taxon>
        <taxon>Alveolata</taxon>
        <taxon>Dinophyceae</taxon>
        <taxon>Suessiales</taxon>
        <taxon>Symbiodiniaceae</taxon>
        <taxon>Durusdinium</taxon>
    </lineage>
</organism>
<name>A0ABP0LIG4_9DINO</name>
<keyword evidence="3" id="KW-1185">Reference proteome</keyword>
<protein>
    <submittedName>
        <fullName evidence="2">Uncharacterized protein</fullName>
    </submittedName>
</protein>
<keyword evidence="1" id="KW-0812">Transmembrane</keyword>
<keyword evidence="1" id="KW-0472">Membrane</keyword>
<dbReference type="InterPro" id="IPR038350">
    <property type="entry name" value="Orai_sf"/>
</dbReference>
<evidence type="ECO:0000256" key="1">
    <source>
        <dbReference type="SAM" id="Phobius"/>
    </source>
</evidence>
<comment type="caution">
    <text evidence="2">The sequence shown here is derived from an EMBL/GenBank/DDBJ whole genome shotgun (WGS) entry which is preliminary data.</text>
</comment>
<sequence>MLAADKLELTSLIKKNATALKGKELELNQSNFEAVGTQAAVLAGFAVCMLAKIDVPDSINPVLMALYYAFAVVNLMGNLACVSVVASVNILGTSLGLRGPDGSMRQAADGMHQQRTRIFWCFGTAMVSCSGAVITLAWIKMQPFAALACSAILFWGLVSGAKGALQMKIAFRYRDHEAVKVDDMLSSDTVGTEAFVKQLGVDCDTLAQHLGTEGTNANRSQRKDMCLV</sequence>
<dbReference type="EMBL" id="CAXAMM010016113">
    <property type="protein sequence ID" value="CAK9038092.1"/>
    <property type="molecule type" value="Genomic_DNA"/>
</dbReference>
<accession>A0ABP0LIG4</accession>
<reference evidence="2 3" key="1">
    <citation type="submission" date="2024-02" db="EMBL/GenBank/DDBJ databases">
        <authorList>
            <person name="Chen Y."/>
            <person name="Shah S."/>
            <person name="Dougan E. K."/>
            <person name="Thang M."/>
            <person name="Chan C."/>
        </authorList>
    </citation>
    <scope>NUCLEOTIDE SEQUENCE [LARGE SCALE GENOMIC DNA]</scope>
</reference>
<dbReference type="Proteomes" id="UP001642464">
    <property type="component" value="Unassembled WGS sequence"/>
</dbReference>
<feature type="transmembrane region" description="Helical" evidence="1">
    <location>
        <begin position="118"/>
        <end position="139"/>
    </location>
</feature>
<dbReference type="Gene3D" id="1.20.140.140">
    <property type="entry name" value="Calcium release-activated calcium channel protein Orai"/>
    <property type="match status" value="1"/>
</dbReference>
<feature type="transmembrane region" description="Helical" evidence="1">
    <location>
        <begin position="65"/>
        <end position="97"/>
    </location>
</feature>